<keyword evidence="3" id="KW-0479">Metal-binding</keyword>
<evidence type="ECO:0000256" key="2">
    <source>
        <dbReference type="ARBA" id="ARBA00022694"/>
    </source>
</evidence>
<dbReference type="GO" id="GO:0016480">
    <property type="term" value="P:negative regulation of transcription by RNA polymerase III"/>
    <property type="evidence" value="ECO:0007669"/>
    <property type="project" value="InterPro"/>
</dbReference>
<dbReference type="Pfam" id="PF01951">
    <property type="entry name" value="Archease"/>
    <property type="match status" value="1"/>
</dbReference>
<dbReference type="OMA" id="KVASCEY"/>
<dbReference type="AlphaFoldDB" id="A0A915J8E6"/>
<name>A0A915J8E6_ROMCU</name>
<dbReference type="GO" id="GO:0072669">
    <property type="term" value="C:tRNA-splicing ligase complex"/>
    <property type="evidence" value="ECO:0007669"/>
    <property type="project" value="TreeGrafter"/>
</dbReference>
<organism evidence="7 8">
    <name type="scientific">Romanomermis culicivorax</name>
    <name type="common">Nematode worm</name>
    <dbReference type="NCBI Taxonomy" id="13658"/>
    <lineage>
        <taxon>Eukaryota</taxon>
        <taxon>Metazoa</taxon>
        <taxon>Ecdysozoa</taxon>
        <taxon>Nematoda</taxon>
        <taxon>Enoplea</taxon>
        <taxon>Dorylaimia</taxon>
        <taxon>Mermithida</taxon>
        <taxon>Mermithoidea</taxon>
        <taxon>Mermithidae</taxon>
        <taxon>Romanomermis</taxon>
    </lineage>
</organism>
<dbReference type="FunFam" id="3.55.10.10:FF:000001">
    <property type="entry name" value="protein archease isoform X1"/>
    <property type="match status" value="1"/>
</dbReference>
<evidence type="ECO:0000256" key="4">
    <source>
        <dbReference type="ARBA" id="ARBA00022837"/>
    </source>
</evidence>
<dbReference type="GO" id="GO:0046872">
    <property type="term" value="F:metal ion binding"/>
    <property type="evidence" value="ECO:0007669"/>
    <property type="project" value="UniProtKB-KW"/>
</dbReference>
<accession>A0A915J8E6</accession>
<evidence type="ECO:0000256" key="5">
    <source>
        <dbReference type="SAM" id="MobiDB-lite"/>
    </source>
</evidence>
<comment type="similarity">
    <text evidence="1">Belongs to the archease family.</text>
</comment>
<dbReference type="GO" id="GO:0006388">
    <property type="term" value="P:tRNA splicing, via endonucleolytic cleavage and ligation"/>
    <property type="evidence" value="ECO:0007669"/>
    <property type="project" value="TreeGrafter"/>
</dbReference>
<dbReference type="PANTHER" id="PTHR12682:SF11">
    <property type="entry name" value="PROTEIN ARCHEASE"/>
    <property type="match status" value="1"/>
</dbReference>
<dbReference type="Pfam" id="PF09174">
    <property type="entry name" value="Maf1"/>
    <property type="match status" value="1"/>
</dbReference>
<evidence type="ECO:0000256" key="1">
    <source>
        <dbReference type="ARBA" id="ARBA00007963"/>
    </source>
</evidence>
<dbReference type="PANTHER" id="PTHR12682">
    <property type="entry name" value="ARCHEASE"/>
    <property type="match status" value="1"/>
</dbReference>
<keyword evidence="7" id="KW-1185">Reference proteome</keyword>
<dbReference type="Proteomes" id="UP000887565">
    <property type="component" value="Unplaced"/>
</dbReference>
<protein>
    <submittedName>
        <fullName evidence="8">Archease domain-containing protein</fullName>
    </submittedName>
</protein>
<sequence>MKFLDSEKFNSLCSILSYVTSDCRLESKIELYSCKMVHQDKRMFKDMLKNEGDDTRASDLQALATPIDDDVVLSMNLSPCNAPGFKSRHTSGSSDADPDSEDGSPVLCDAINRKRLFDLIGVLNASFADYDFTAARGENFSKVASCEYYVNPGAYLSCDNKASSLQIAKRLIDSKYFSVSPQSYAGVQMERNDTTSSTSVNSPSWDNGQRCQCPPLAPVKYEYLDHTADVQIHAWGNNLDEAFEQAATGMFAYTTEDKSKIEAVYSYDIEAQGDDMPSLLFHFLDEWLYAFSAEPYFIARTIKILEFDRINFKIKARGWGEQFDTRKHPPGADIKAITYSNMQIYDGENQKHEVYVIVDI</sequence>
<keyword evidence="4" id="KW-0106">Calcium</keyword>
<dbReference type="InterPro" id="IPR002804">
    <property type="entry name" value="Archease"/>
</dbReference>
<evidence type="ECO:0000313" key="8">
    <source>
        <dbReference type="WBParaSite" id="nRc.2.0.1.t21994-RA"/>
    </source>
</evidence>
<evidence type="ECO:0000259" key="6">
    <source>
        <dbReference type="Pfam" id="PF01951"/>
    </source>
</evidence>
<reference evidence="8" key="1">
    <citation type="submission" date="2022-11" db="UniProtKB">
        <authorList>
            <consortium name="WormBaseParasite"/>
        </authorList>
    </citation>
    <scope>IDENTIFICATION</scope>
</reference>
<evidence type="ECO:0000313" key="7">
    <source>
        <dbReference type="Proteomes" id="UP000887565"/>
    </source>
</evidence>
<dbReference type="Gene3D" id="3.55.10.10">
    <property type="entry name" value="Archease domain"/>
    <property type="match status" value="1"/>
</dbReference>
<proteinExistence type="inferred from homology"/>
<dbReference type="WBParaSite" id="nRc.2.0.1.t21994-RA">
    <property type="protein sequence ID" value="nRc.2.0.1.t21994-RA"/>
    <property type="gene ID" value="nRc.2.0.1.g21994"/>
</dbReference>
<dbReference type="SUPFAM" id="SSF69819">
    <property type="entry name" value="MTH1598-like"/>
    <property type="match status" value="1"/>
</dbReference>
<feature type="domain" description="Archease" evidence="6">
    <location>
        <begin position="221"/>
        <end position="360"/>
    </location>
</feature>
<feature type="region of interest" description="Disordered" evidence="5">
    <location>
        <begin position="84"/>
        <end position="103"/>
    </location>
</feature>
<dbReference type="InterPro" id="IPR036820">
    <property type="entry name" value="Archease_dom_sf"/>
</dbReference>
<dbReference type="InterPro" id="IPR015257">
    <property type="entry name" value="Maf1"/>
</dbReference>
<evidence type="ECO:0000256" key="3">
    <source>
        <dbReference type="ARBA" id="ARBA00022723"/>
    </source>
</evidence>
<keyword evidence="2" id="KW-0819">tRNA processing</keyword>
<dbReference type="InterPro" id="IPR023572">
    <property type="entry name" value="Archease_dom"/>
</dbReference>